<dbReference type="EMBL" id="QNUL01000004">
    <property type="protein sequence ID" value="REA62629.1"/>
    <property type="molecule type" value="Genomic_DNA"/>
</dbReference>
<dbReference type="PIRSF" id="PIRSF002746">
    <property type="entry name" value="Gluconate_transporter"/>
    <property type="match status" value="1"/>
</dbReference>
<dbReference type="Proteomes" id="UP000256373">
    <property type="component" value="Unassembled WGS sequence"/>
</dbReference>
<dbReference type="PANTHER" id="PTHR30354">
    <property type="entry name" value="GNT FAMILY GLUCONATE TRANSPORTER"/>
    <property type="match status" value="1"/>
</dbReference>
<evidence type="ECO:0000256" key="5">
    <source>
        <dbReference type="ARBA" id="ARBA00022989"/>
    </source>
</evidence>
<feature type="transmembrane region" description="Helical" evidence="8">
    <location>
        <begin position="301"/>
        <end position="319"/>
    </location>
</feature>
<feature type="transmembrane region" description="Helical" evidence="8">
    <location>
        <begin position="58"/>
        <end position="76"/>
    </location>
</feature>
<protein>
    <submittedName>
        <fullName evidence="9">Gluconate transporter</fullName>
    </submittedName>
</protein>
<dbReference type="NCBIfam" id="TIGR00791">
    <property type="entry name" value="gntP"/>
    <property type="match status" value="1"/>
</dbReference>
<comment type="caution">
    <text evidence="9">The sequence shown here is derived from an EMBL/GenBank/DDBJ whole genome shotgun (WGS) entry which is preliminary data.</text>
</comment>
<keyword evidence="4 8" id="KW-0812">Transmembrane</keyword>
<feature type="transmembrane region" description="Helical" evidence="8">
    <location>
        <begin position="380"/>
        <end position="403"/>
    </location>
</feature>
<feature type="transmembrane region" description="Helical" evidence="8">
    <location>
        <begin position="219"/>
        <end position="238"/>
    </location>
</feature>
<keyword evidence="3" id="KW-1003">Cell membrane</keyword>
<comment type="subcellular location">
    <subcellularLocation>
        <location evidence="1">Cell membrane</location>
        <topology evidence="1">Multi-pass membrane protein</topology>
    </subcellularLocation>
</comment>
<keyword evidence="6 8" id="KW-0472">Membrane</keyword>
<feature type="transmembrane region" description="Helical" evidence="8">
    <location>
        <begin position="28"/>
        <end position="46"/>
    </location>
</feature>
<proteinExistence type="inferred from homology"/>
<feature type="transmembrane region" description="Helical" evidence="8">
    <location>
        <begin position="258"/>
        <end position="281"/>
    </location>
</feature>
<dbReference type="InterPro" id="IPR003474">
    <property type="entry name" value="Glcn_transporter"/>
</dbReference>
<evidence type="ECO:0000256" key="6">
    <source>
        <dbReference type="ARBA" id="ARBA00023136"/>
    </source>
</evidence>
<keyword evidence="5 8" id="KW-1133">Transmembrane helix</keyword>
<dbReference type="GO" id="GO:0015128">
    <property type="term" value="F:gluconate transmembrane transporter activity"/>
    <property type="evidence" value="ECO:0007669"/>
    <property type="project" value="InterPro"/>
</dbReference>
<dbReference type="OrthoDB" id="9787129at2"/>
<gene>
    <name evidence="9" type="ORF">DSL64_06800</name>
</gene>
<accession>A0A3D8YH26</accession>
<feature type="transmembrane region" description="Helical" evidence="8">
    <location>
        <begin position="415"/>
        <end position="439"/>
    </location>
</feature>
<evidence type="ECO:0000256" key="1">
    <source>
        <dbReference type="ARBA" id="ARBA00004651"/>
    </source>
</evidence>
<evidence type="ECO:0000313" key="9">
    <source>
        <dbReference type="EMBL" id="REA62629.1"/>
    </source>
</evidence>
<feature type="transmembrane region" description="Helical" evidence="8">
    <location>
        <begin position="339"/>
        <end position="368"/>
    </location>
</feature>
<dbReference type="RefSeq" id="WP_115829925.1">
    <property type="nucleotide sequence ID" value="NZ_QNUL01000004.1"/>
</dbReference>
<sequence length="440" mass="46106">MLILSTVVAILLLVYLIAGLKLDTFISFLLVSVLLGSVAGMTVIDISASVQKGIGNTLGDLILIIGFGAMLGKLVADSGAAQKITDVLVKFFGISGIQWGMMLSGFIIGIPLFYNAGFAIVIPLIFMIASSTGLPLLYIAIPMLSALSVAHGFLPPHPSPAAIAGQLHADLGKTLIYGIIVAIPSIVVAGPLFGRTLKTMKAVPRTDFFNLQPRPAHELPGLGISIAAALLPVVLLIATSGIRSLSEIPKEGLASNLLALIALPWFGMLLSVLFAGIFLGVKRGKSVAYLSKSCEEAFKSVSGILLVIAGAGVFKQIMTDSGINNELASLLKNASLSPLILAWFMAAIIRVCVGSATVAGLTTVGILAPTLIEQQVNPELAVLAIGAGSLMFSHLNDGGFWLFKEYFNLSIKDTIRSWSLMETIISIVGLCSILVLNALI</sequence>
<keyword evidence="10" id="KW-1185">Reference proteome</keyword>
<evidence type="ECO:0000313" key="10">
    <source>
        <dbReference type="Proteomes" id="UP000256373"/>
    </source>
</evidence>
<dbReference type="AlphaFoldDB" id="A0A3D8YH26"/>
<dbReference type="PANTHER" id="PTHR30354:SF22">
    <property type="entry name" value="HIGH-AFFINITY GLUCONATE TRANSPORTER"/>
    <property type="match status" value="1"/>
</dbReference>
<dbReference type="GO" id="GO:0005886">
    <property type="term" value="C:plasma membrane"/>
    <property type="evidence" value="ECO:0007669"/>
    <property type="project" value="UniProtKB-SubCell"/>
</dbReference>
<organism evidence="9 10">
    <name type="scientific">Dyadobacter luteus</name>
    <dbReference type="NCBI Taxonomy" id="2259619"/>
    <lineage>
        <taxon>Bacteria</taxon>
        <taxon>Pseudomonadati</taxon>
        <taxon>Bacteroidota</taxon>
        <taxon>Cytophagia</taxon>
        <taxon>Cytophagales</taxon>
        <taxon>Spirosomataceae</taxon>
        <taxon>Dyadobacter</taxon>
    </lineage>
</organism>
<evidence type="ECO:0000256" key="4">
    <source>
        <dbReference type="ARBA" id="ARBA00022692"/>
    </source>
</evidence>
<feature type="transmembrane region" description="Helical" evidence="8">
    <location>
        <begin position="96"/>
        <end position="129"/>
    </location>
</feature>
<reference evidence="9 10" key="1">
    <citation type="submission" date="2018-07" db="EMBL/GenBank/DDBJ databases">
        <title>Dyadobacter roseus sp. nov., isolated from rose rhizosphere soil.</title>
        <authorList>
            <person name="Chen L."/>
        </authorList>
    </citation>
    <scope>NUCLEOTIDE SEQUENCE [LARGE SCALE GENOMIC DNA]</scope>
    <source>
        <strain evidence="9 10">RS19</strain>
    </source>
</reference>
<evidence type="ECO:0000256" key="7">
    <source>
        <dbReference type="ARBA" id="ARBA00049663"/>
    </source>
</evidence>
<dbReference type="Pfam" id="PF02447">
    <property type="entry name" value="GntP_permease"/>
    <property type="match status" value="1"/>
</dbReference>
<comment type="similarity">
    <text evidence="7">Belongs to the GntP permease family.</text>
</comment>
<keyword evidence="2" id="KW-0813">Transport</keyword>
<evidence type="ECO:0000256" key="2">
    <source>
        <dbReference type="ARBA" id="ARBA00022448"/>
    </source>
</evidence>
<evidence type="ECO:0000256" key="8">
    <source>
        <dbReference type="SAM" id="Phobius"/>
    </source>
</evidence>
<name>A0A3D8YH26_9BACT</name>
<feature type="transmembrane region" description="Helical" evidence="8">
    <location>
        <begin position="174"/>
        <end position="193"/>
    </location>
</feature>
<evidence type="ECO:0000256" key="3">
    <source>
        <dbReference type="ARBA" id="ARBA00022475"/>
    </source>
</evidence>